<feature type="domain" description="DUF2786" evidence="1">
    <location>
        <begin position="185"/>
        <end position="223"/>
    </location>
</feature>
<evidence type="ECO:0000259" key="1">
    <source>
        <dbReference type="Pfam" id="PF10979"/>
    </source>
</evidence>
<dbReference type="RefSeq" id="WP_203942823.1">
    <property type="nucleotide sequence ID" value="NZ_BOOR01000006.1"/>
</dbReference>
<feature type="domain" description="DUF7168" evidence="2">
    <location>
        <begin position="253"/>
        <end position="359"/>
    </location>
</feature>
<dbReference type="InterPro" id="IPR055592">
    <property type="entry name" value="DUF7168"/>
</dbReference>
<dbReference type="EMBL" id="BOOR01000006">
    <property type="protein sequence ID" value="GII52535.1"/>
    <property type="molecule type" value="Genomic_DNA"/>
</dbReference>
<evidence type="ECO:0000313" key="4">
    <source>
        <dbReference type="Proteomes" id="UP000605992"/>
    </source>
</evidence>
<evidence type="ECO:0000259" key="2">
    <source>
        <dbReference type="Pfam" id="PF23771"/>
    </source>
</evidence>
<gene>
    <name evidence="3" type="ORF">Pth03_09240</name>
</gene>
<accession>A0A8J3XTW7</accession>
<dbReference type="Pfam" id="PF10979">
    <property type="entry name" value="DUF2786"/>
    <property type="match status" value="1"/>
</dbReference>
<evidence type="ECO:0008006" key="5">
    <source>
        <dbReference type="Google" id="ProtNLM"/>
    </source>
</evidence>
<evidence type="ECO:0000313" key="3">
    <source>
        <dbReference type="EMBL" id="GII52535.1"/>
    </source>
</evidence>
<dbReference type="Proteomes" id="UP000605992">
    <property type="component" value="Unassembled WGS sequence"/>
</dbReference>
<dbReference type="InterPro" id="IPR024498">
    <property type="entry name" value="DUF2786"/>
</dbReference>
<protein>
    <recommendedName>
        <fullName evidence="5">DUF2786 domain-containing protein</fullName>
    </recommendedName>
</protein>
<keyword evidence="4" id="KW-1185">Reference proteome</keyword>
<proteinExistence type="predicted"/>
<dbReference type="AlphaFoldDB" id="A0A8J3XTW7"/>
<sequence length="413" mass="45282">MDQNEQIAQEIVDDAIRWRRMCDEERFHQCAAVLAAPYGLPGMPEPARWARTVDRVLLSALCRVVTAAWHDGWQPADVVRRMRRVYGDAHVRLTLDVIAAEMRAYAVATVDERWLAQMAELGARVWWDADEEILRADGDRQTTVVHALHLVYELTWRSTLPRLWPPPGTARPGAVPTSGRAGDERTLARIRALLAKAESTDFPAEAETFTSAAQSLMARHSIDAAMLADSAGSGGGDEPCGRRVGIDTPYESAKANLLAEVAVANRCRAVWSKGLGFSTVFGFDSDLDAVELLFTSLLVQATSAMVKEGARRDRSGTSRTRSFRQSFLLAYAQRIGERLSAASGQAVRQAVEETGRDLLPVLAAREQAVDEAVHAMFPRLVRGGSRPVANLDGWVSGRAAADLALLNARRRIT</sequence>
<comment type="caution">
    <text evidence="3">The sequence shown here is derived from an EMBL/GenBank/DDBJ whole genome shotgun (WGS) entry which is preliminary data.</text>
</comment>
<name>A0A8J3XTW7_9ACTN</name>
<organism evidence="3 4">
    <name type="scientific">Planotetraspora thailandica</name>
    <dbReference type="NCBI Taxonomy" id="487172"/>
    <lineage>
        <taxon>Bacteria</taxon>
        <taxon>Bacillati</taxon>
        <taxon>Actinomycetota</taxon>
        <taxon>Actinomycetes</taxon>
        <taxon>Streptosporangiales</taxon>
        <taxon>Streptosporangiaceae</taxon>
        <taxon>Planotetraspora</taxon>
    </lineage>
</organism>
<reference evidence="3" key="1">
    <citation type="submission" date="2021-01" db="EMBL/GenBank/DDBJ databases">
        <title>Whole genome shotgun sequence of Planotetraspora thailandica NBRC 104271.</title>
        <authorList>
            <person name="Komaki H."/>
            <person name="Tamura T."/>
        </authorList>
    </citation>
    <scope>NUCLEOTIDE SEQUENCE</scope>
    <source>
        <strain evidence="3">NBRC 104271</strain>
    </source>
</reference>
<dbReference type="Pfam" id="PF23771">
    <property type="entry name" value="DUF7168"/>
    <property type="match status" value="1"/>
</dbReference>